<reference evidence="2" key="1">
    <citation type="submission" date="2014-04" db="EMBL/GenBank/DDBJ databases">
        <title>Evolutionary Origins and Diversification of the Mycorrhizal Mutualists.</title>
        <authorList>
            <consortium name="DOE Joint Genome Institute"/>
            <consortium name="Mycorrhizal Genomics Consortium"/>
            <person name="Kohler A."/>
            <person name="Kuo A."/>
            <person name="Nagy L.G."/>
            <person name="Floudas D."/>
            <person name="Copeland A."/>
            <person name="Barry K.W."/>
            <person name="Cichocki N."/>
            <person name="Veneault-Fourrey C."/>
            <person name="LaButti K."/>
            <person name="Lindquist E.A."/>
            <person name="Lipzen A."/>
            <person name="Lundell T."/>
            <person name="Morin E."/>
            <person name="Murat C."/>
            <person name="Riley R."/>
            <person name="Ohm R."/>
            <person name="Sun H."/>
            <person name="Tunlid A."/>
            <person name="Henrissat B."/>
            <person name="Grigoriev I.V."/>
            <person name="Hibbett D.S."/>
            <person name="Martin F."/>
        </authorList>
    </citation>
    <scope>NUCLEOTIDE SEQUENCE [LARGE SCALE GENOMIC DNA]</scope>
    <source>
        <strain evidence="2">FD-334 SS-4</strain>
    </source>
</reference>
<evidence type="ECO:0000313" key="1">
    <source>
        <dbReference type="EMBL" id="KJA22426.1"/>
    </source>
</evidence>
<organism evidence="1 2">
    <name type="scientific">Hypholoma sublateritium (strain FD-334 SS-4)</name>
    <dbReference type="NCBI Taxonomy" id="945553"/>
    <lineage>
        <taxon>Eukaryota</taxon>
        <taxon>Fungi</taxon>
        <taxon>Dikarya</taxon>
        <taxon>Basidiomycota</taxon>
        <taxon>Agaricomycotina</taxon>
        <taxon>Agaricomycetes</taxon>
        <taxon>Agaricomycetidae</taxon>
        <taxon>Agaricales</taxon>
        <taxon>Agaricineae</taxon>
        <taxon>Strophariaceae</taxon>
        <taxon>Hypholoma</taxon>
    </lineage>
</organism>
<accession>A0A0D2P146</accession>
<dbReference type="OrthoDB" id="3054030at2759"/>
<dbReference type="EMBL" id="KN817550">
    <property type="protein sequence ID" value="KJA22426.1"/>
    <property type="molecule type" value="Genomic_DNA"/>
</dbReference>
<dbReference type="Proteomes" id="UP000054270">
    <property type="component" value="Unassembled WGS sequence"/>
</dbReference>
<evidence type="ECO:0000313" key="2">
    <source>
        <dbReference type="Proteomes" id="UP000054270"/>
    </source>
</evidence>
<dbReference type="Gene3D" id="3.80.10.10">
    <property type="entry name" value="Ribonuclease Inhibitor"/>
    <property type="match status" value="1"/>
</dbReference>
<dbReference type="AlphaFoldDB" id="A0A0D2P146"/>
<dbReference type="OMA" id="PRALCIW"/>
<proteinExistence type="predicted"/>
<keyword evidence="2" id="KW-1185">Reference proteome</keyword>
<protein>
    <recommendedName>
        <fullName evidence="3">F-box domain-containing protein</fullName>
    </recommendedName>
</protein>
<name>A0A0D2P146_HYPSF</name>
<evidence type="ECO:0008006" key="3">
    <source>
        <dbReference type="Google" id="ProtNLM"/>
    </source>
</evidence>
<gene>
    <name evidence="1" type="ORF">HYPSUDRAFT_186363</name>
</gene>
<sequence length="602" mass="68428">MTAPRTVSMNLLDLPNELLLQILSSTNGLSSGDIYHTALASRRLLAIALPLFLAAEGIKNPEYETSIYILRWAREDLVSAARRPNVLSALNLLPSVTGMQHFRCFFQDPDTKSLLNSLQHTYHLPCAITRVSQFISRLERIEKAEIYLIWDQYFVKREQKITDISFGDLKDWTKAFARMLNLILERGCTSLTIQYDPAILPAFRFRPAGPMQKAISYLIPRDKEPTQLRWEFENLHGSDKSVQLEVDLAARLTPAAQTAQAISSLCIHSPALLLPPFITWTTSLIRTQKSLTSISFACITFQQDIWAAVLPAIADAASTRLTELKFYHNCPNLESQDLLNFIYSFPNLTHLSIDRTFRARFQQTKASGSSKSMFHSQLSSQFHTVPRFLRLTKLRAPVELVSLLMGPSFDPSNPTSLTFPSLQSLTVYPSSLLIHPPSYIKSILLVNHLLDAVRQRPFAPTLLLSLDAQMEFTDFRPVSRYIQNVNQHVEFQRALWETLSAHEIAQLTEHGPVPHIAFDHPTNVILYKFHSQPPDQTPRALCIWLKTLFPRVNQLTFTCRLDAHPQQNVDMDDDDIRGLIKGLRDICPTVRSLIVGDKQYKL</sequence>
<dbReference type="InterPro" id="IPR032675">
    <property type="entry name" value="LRR_dom_sf"/>
</dbReference>